<gene>
    <name evidence="7" type="ordered locus">PERMA_0840</name>
</gene>
<protein>
    <submittedName>
        <fullName evidence="7">DNA polymerase III subunit epsilon</fullName>
        <ecNumber evidence="7">2.7.7.7</ecNumber>
    </submittedName>
</protein>
<dbReference type="OrthoDB" id="9776650at2"/>
<dbReference type="Pfam" id="PF00929">
    <property type="entry name" value="RNase_T"/>
    <property type="match status" value="1"/>
</dbReference>
<accession>C0QPN1</accession>
<dbReference type="SMART" id="SM00479">
    <property type="entry name" value="EXOIII"/>
    <property type="match status" value="1"/>
</dbReference>
<dbReference type="GO" id="GO:0003887">
    <property type="term" value="F:DNA-directed DNA polymerase activity"/>
    <property type="evidence" value="ECO:0007669"/>
    <property type="project" value="UniProtKB-EC"/>
</dbReference>
<dbReference type="RefSeq" id="WP_012676908.1">
    <property type="nucleotide sequence ID" value="NC_012440.1"/>
</dbReference>
<dbReference type="InterPro" id="IPR036397">
    <property type="entry name" value="RNaseH_sf"/>
</dbReference>
<evidence type="ECO:0000256" key="1">
    <source>
        <dbReference type="ARBA" id="ARBA00022722"/>
    </source>
</evidence>
<dbReference type="GO" id="GO:0008408">
    <property type="term" value="F:3'-5' exonuclease activity"/>
    <property type="evidence" value="ECO:0007669"/>
    <property type="project" value="TreeGrafter"/>
</dbReference>
<dbReference type="SUPFAM" id="SSF53098">
    <property type="entry name" value="Ribonuclease H-like"/>
    <property type="match status" value="1"/>
</dbReference>
<dbReference type="GO" id="GO:0005829">
    <property type="term" value="C:cytosol"/>
    <property type="evidence" value="ECO:0007669"/>
    <property type="project" value="TreeGrafter"/>
</dbReference>
<comment type="subunit">
    <text evidence="5">DNA polymerase III contains a core (composed of alpha, epsilon and theta chains) that associates with a tau subunit. This core dimerizes to form the POLIII' complex. PolIII' associates with the gamma complex (composed of gamma, delta, delta', psi and chi chains) and with the beta chain to form the complete DNA polymerase III complex.</text>
</comment>
<dbReference type="AlphaFoldDB" id="C0QPN1"/>
<feature type="domain" description="Exonuclease" evidence="6">
    <location>
        <begin position="34"/>
        <end position="206"/>
    </location>
</feature>
<name>C0QPN1_PERMH</name>
<comment type="function">
    <text evidence="4">DNA polymerase III is a complex, multichain enzyme responsible for most of the replicative synthesis in bacteria. The epsilon subunit contain the editing function and is a proofreading 3'-5' exonuclease.</text>
</comment>
<dbReference type="InterPro" id="IPR006054">
    <property type="entry name" value="DnaQ"/>
</dbReference>
<dbReference type="GO" id="GO:0003677">
    <property type="term" value="F:DNA binding"/>
    <property type="evidence" value="ECO:0007669"/>
    <property type="project" value="InterPro"/>
</dbReference>
<dbReference type="NCBIfam" id="TIGR00573">
    <property type="entry name" value="dnaq"/>
    <property type="match status" value="1"/>
</dbReference>
<dbReference type="KEGG" id="pmx:PERMA_0840"/>
<keyword evidence="2" id="KW-0378">Hydrolase</keyword>
<evidence type="ECO:0000259" key="6">
    <source>
        <dbReference type="SMART" id="SM00479"/>
    </source>
</evidence>
<evidence type="ECO:0000256" key="4">
    <source>
        <dbReference type="ARBA" id="ARBA00025483"/>
    </source>
</evidence>
<dbReference type="Gene3D" id="3.30.420.10">
    <property type="entry name" value="Ribonuclease H-like superfamily/Ribonuclease H"/>
    <property type="match status" value="1"/>
</dbReference>
<dbReference type="InterPro" id="IPR013520">
    <property type="entry name" value="Ribonucl_H"/>
</dbReference>
<evidence type="ECO:0000256" key="2">
    <source>
        <dbReference type="ARBA" id="ARBA00022801"/>
    </source>
</evidence>
<reference evidence="7 8" key="1">
    <citation type="journal article" date="2009" name="J. Bacteriol.">
        <title>Complete and draft genome sequences of six members of the Aquificales.</title>
        <authorList>
            <person name="Reysenbach A.L."/>
            <person name="Hamamura N."/>
            <person name="Podar M."/>
            <person name="Griffiths E."/>
            <person name="Ferreira S."/>
            <person name="Hochstein R."/>
            <person name="Heidelberg J."/>
            <person name="Johnson J."/>
            <person name="Mead D."/>
            <person name="Pohorille A."/>
            <person name="Sarmiento M."/>
            <person name="Schweighofer K."/>
            <person name="Seshadri R."/>
            <person name="Voytek M.A."/>
        </authorList>
    </citation>
    <scope>NUCLEOTIDE SEQUENCE [LARGE SCALE GENOMIC DNA]</scope>
    <source>
        <strain evidence="8">DSM 14350 / EX-H1</strain>
    </source>
</reference>
<dbReference type="PANTHER" id="PTHR30231:SF4">
    <property type="entry name" value="PROTEIN NEN2"/>
    <property type="match status" value="1"/>
</dbReference>
<evidence type="ECO:0000313" key="7">
    <source>
        <dbReference type="EMBL" id="ACO04671.1"/>
    </source>
</evidence>
<proteinExistence type="predicted"/>
<dbReference type="EC" id="2.7.7.7" evidence="7"/>
<keyword evidence="7" id="KW-0548">Nucleotidyltransferase</keyword>
<dbReference type="eggNOG" id="COG0847">
    <property type="taxonomic scope" value="Bacteria"/>
</dbReference>
<evidence type="ECO:0000256" key="5">
    <source>
        <dbReference type="ARBA" id="ARBA00026073"/>
    </source>
</evidence>
<keyword evidence="7" id="KW-0808">Transferase</keyword>
<dbReference type="InterPro" id="IPR012337">
    <property type="entry name" value="RNaseH-like_sf"/>
</dbReference>
<keyword evidence="1" id="KW-0540">Nuclease</keyword>
<dbReference type="PaxDb" id="123214-PERMA_0840"/>
<organism evidence="7 8">
    <name type="scientific">Persephonella marina (strain DSM 14350 / EX-H1)</name>
    <dbReference type="NCBI Taxonomy" id="123214"/>
    <lineage>
        <taxon>Bacteria</taxon>
        <taxon>Pseudomonadati</taxon>
        <taxon>Aquificota</taxon>
        <taxon>Aquificia</taxon>
        <taxon>Aquificales</taxon>
        <taxon>Hydrogenothermaceae</taxon>
        <taxon>Persephonella</taxon>
    </lineage>
</organism>
<evidence type="ECO:0000256" key="3">
    <source>
        <dbReference type="ARBA" id="ARBA00022839"/>
    </source>
</evidence>
<keyword evidence="3" id="KW-0269">Exonuclease</keyword>
<dbReference type="HOGENOM" id="CLU_047806_10_0_0"/>
<sequence>MDIIRKLKILRYRNNSYFKKFFRDVNEKDINKITFCSFDLETTGLDVEKDEIISIGAVKIKEMKIDLSTSFYRIVKPERIPEKENILIHSITASEMKKGEDIRDVLPKFLEYIKGTVLIGYFVSFDISMLSKYTQKFYGFPILNPYIDVSQLYIKKKVKSYTPYEKIKEKSLDQIAEELNIPVRKRHNALYDSITTALIFLSLMKR</sequence>
<dbReference type="PANTHER" id="PTHR30231">
    <property type="entry name" value="DNA POLYMERASE III SUBUNIT EPSILON"/>
    <property type="match status" value="1"/>
</dbReference>
<dbReference type="FunFam" id="3.30.420.10:FF:000045">
    <property type="entry name" value="3'-5' exonuclease DinG"/>
    <property type="match status" value="1"/>
</dbReference>
<dbReference type="CDD" id="cd06127">
    <property type="entry name" value="DEDDh"/>
    <property type="match status" value="1"/>
</dbReference>
<dbReference type="Proteomes" id="UP000001366">
    <property type="component" value="Chromosome"/>
</dbReference>
<dbReference type="GO" id="GO:0006260">
    <property type="term" value="P:DNA replication"/>
    <property type="evidence" value="ECO:0007669"/>
    <property type="project" value="InterPro"/>
</dbReference>
<dbReference type="STRING" id="123214.PERMA_0840"/>
<dbReference type="EMBL" id="CP001230">
    <property type="protein sequence ID" value="ACO04671.1"/>
    <property type="molecule type" value="Genomic_DNA"/>
</dbReference>
<keyword evidence="8" id="KW-1185">Reference proteome</keyword>
<evidence type="ECO:0000313" key="8">
    <source>
        <dbReference type="Proteomes" id="UP000001366"/>
    </source>
</evidence>